<organism evidence="13 14">
    <name type="scientific">Pseudocohnilembus persalinus</name>
    <name type="common">Ciliate</name>
    <dbReference type="NCBI Taxonomy" id="266149"/>
    <lineage>
        <taxon>Eukaryota</taxon>
        <taxon>Sar</taxon>
        <taxon>Alveolata</taxon>
        <taxon>Ciliophora</taxon>
        <taxon>Intramacronucleata</taxon>
        <taxon>Oligohymenophorea</taxon>
        <taxon>Scuticociliatia</taxon>
        <taxon>Philasterida</taxon>
        <taxon>Pseudocohnilembidae</taxon>
        <taxon>Pseudocohnilembus</taxon>
    </lineage>
</organism>
<evidence type="ECO:0000313" key="13">
    <source>
        <dbReference type="EMBL" id="KRX05914.1"/>
    </source>
</evidence>
<keyword evidence="13" id="KW-0378">Hydrolase</keyword>
<dbReference type="OrthoDB" id="10255969at2759"/>
<feature type="transmembrane region" description="Helical" evidence="11">
    <location>
        <begin position="849"/>
        <end position="871"/>
    </location>
</feature>
<feature type="transmembrane region" description="Helical" evidence="11">
    <location>
        <begin position="946"/>
        <end position="968"/>
    </location>
</feature>
<dbReference type="GO" id="GO:0016887">
    <property type="term" value="F:ATP hydrolysis activity"/>
    <property type="evidence" value="ECO:0007669"/>
    <property type="project" value="InterPro"/>
</dbReference>
<evidence type="ECO:0000256" key="11">
    <source>
        <dbReference type="SAM" id="Phobius"/>
    </source>
</evidence>
<evidence type="ECO:0000313" key="14">
    <source>
        <dbReference type="Proteomes" id="UP000054937"/>
    </source>
</evidence>
<dbReference type="Pfam" id="PF00005">
    <property type="entry name" value="ABC_tran"/>
    <property type="match status" value="2"/>
</dbReference>
<dbReference type="InterPro" id="IPR003593">
    <property type="entry name" value="AAA+_ATPase"/>
</dbReference>
<dbReference type="SMART" id="SM00382">
    <property type="entry name" value="AAA"/>
    <property type="match status" value="2"/>
</dbReference>
<sequence>MLLSYRSKEYFIEIGFPVLSALFVILSMYINTGNIFLNKDVYLGAVVMCGTSVLGITRQFVMAFGIEKAEKFKETQKIMGLKQSAYSLGWIMTNFVKGLIVTTIYLSISFAFDGFRGVNISNWTILCSYIMYFISAFGQTYFFSTLFQNPQTTTDVVFFLQLLFSFFFQLQEISAFGGNYFLNLLFSFSPQFCILAGMQSEGWNGGPRIIKKYLREINWSINDALMMQTVNIVLYFTLYFYFDQTLPNEYGTQKPHFWFFKKTKSNESNQNIQKIKNGGDLEKNLIATDENQEQNQNVKDEIQKNLISAKYQENIQSDNQKLPTVFINQLFKKYKNKIAVNKIDMTLYEGEILCLLGHNGAGKTTTISLLTGLIQKNSGKIIMYDLNLDNQLDEIRGKIGLCNQQNVLYEEMTVEEHLNFYGKFCIQNQNNLQRDIENIIEKCLLTKERKKYINQLSGGNKRKLCLAMALIGEKKMIFLDEPSSGMDPVTRREIWGILENLKNEKRTVILTTHHLEEAEFLASRIAVMQAGKILAVGTSDFIKKQFGIGYHLIIQKKIPQNNLQDNKKQLLNNQNLNQTDQKIENQDNIQELNQDKKNWLKNLVFEKIPNVKINPQSAKGTLFFTLPFDQVQFYPELFKILEQDKEIQLNLEMNSLEDAFINIGMDDEQEKLQSASEENHNEQNQEKFTDFDQIEVPDCVKNKKPCYSFWGQFYPILLRKWYLITRTLAVLFSLIVPVLFQTIGVIVAKYVVIDNINMKDYAPFFQMGFLNIYNIVGYCCCASAQAGLLAEEREKKIKYSMTVMGLRSQTYFLGTFIMDYLVFCLNYVLFVLVIYIFDLKCFEDTVLEMTITFLLFAVAMIWKNYVISFFFEKGQNCFRIMFWINFIILYSIPLLISLIDSDIVHQILVILSPYVGLFQVFLFNSAQSNNVPPSLKGLMKSPFNKLWIYCVIFIFQAGISIAICLYLNNKKHNTSITQQKQIKRFDQDNNKDPTVIEEENKIRQQQIQDIISVQNLYKIYNNGFQAINNITFSVKQGEIFGLLGPNGAGKSTSFNILTSMIPKTEGKVKLNGKEVNQGEYSIYEEVGITPQFDPIWESLTVKEHLQIYGGIKGLVKKELEEAIQYFLNVMQLKQYENIKAVRLSGGNKRKLCVTLAMIGSPIMQFFDEPSSGLDPIARRFLWNTLKKTQNIKNSAIVLTTHSMNEAESLCDKIENISNNEQEGEENKLLFKVSYENFSFYKVYTFLQKKEILSKIKDFGIHESTLEQIFIYFSQFQKNEEIKNKELLEAQQKTLEKQNQLYQSEQQQVKNFNEPLISDQDQKALTQKQKFSSHNTEQNYIKDIQKQGKIQNEQESEIFLNL</sequence>
<dbReference type="PROSITE" id="PS50893">
    <property type="entry name" value="ABC_TRANSPORTER_2"/>
    <property type="match status" value="2"/>
</dbReference>
<feature type="transmembrane region" description="Helical" evidence="11">
    <location>
        <begin position="156"/>
        <end position="182"/>
    </location>
</feature>
<feature type="coiled-coil region" evidence="10">
    <location>
        <begin position="1277"/>
        <end position="1307"/>
    </location>
</feature>
<dbReference type="InterPro" id="IPR013525">
    <property type="entry name" value="ABC2_TM"/>
</dbReference>
<dbReference type="Proteomes" id="UP000054937">
    <property type="component" value="Unassembled WGS sequence"/>
</dbReference>
<keyword evidence="4 11" id="KW-0812">Transmembrane</keyword>
<dbReference type="GO" id="GO:0016020">
    <property type="term" value="C:membrane"/>
    <property type="evidence" value="ECO:0007669"/>
    <property type="project" value="UniProtKB-SubCell"/>
</dbReference>
<evidence type="ECO:0000256" key="10">
    <source>
        <dbReference type="SAM" id="Coils"/>
    </source>
</evidence>
<feature type="transmembrane region" description="Helical" evidence="11">
    <location>
        <begin position="120"/>
        <end position="144"/>
    </location>
</feature>
<comment type="caution">
    <text evidence="13">The sequence shown here is derived from an EMBL/GenBank/DDBJ whole genome shotgun (WGS) entry which is preliminary data.</text>
</comment>
<keyword evidence="7" id="KW-0067">ATP-binding</keyword>
<dbReference type="FunFam" id="3.40.50.300:FF:000335">
    <property type="entry name" value="ATP binding cassette subfamily A member 5"/>
    <property type="match status" value="1"/>
</dbReference>
<feature type="transmembrane region" description="Helical" evidence="11">
    <location>
        <begin position="12"/>
        <end position="30"/>
    </location>
</feature>
<proteinExistence type="inferred from homology"/>
<dbReference type="Pfam" id="PF12698">
    <property type="entry name" value="ABC2_membrane_3"/>
    <property type="match status" value="1"/>
</dbReference>
<dbReference type="GO" id="GO:0140359">
    <property type="term" value="F:ABC-type transporter activity"/>
    <property type="evidence" value="ECO:0007669"/>
    <property type="project" value="InterPro"/>
</dbReference>
<keyword evidence="5" id="KW-0677">Repeat</keyword>
<feature type="transmembrane region" description="Helical" evidence="11">
    <location>
        <begin position="880"/>
        <end position="899"/>
    </location>
</feature>
<keyword evidence="6" id="KW-0547">Nucleotide-binding</keyword>
<keyword evidence="3" id="KW-0813">Transport</keyword>
<dbReference type="SUPFAM" id="SSF52540">
    <property type="entry name" value="P-loop containing nucleoside triphosphate hydrolases"/>
    <property type="match status" value="2"/>
</dbReference>
<name>A0A0V0QV52_PSEPJ</name>
<dbReference type="PROSITE" id="PS00211">
    <property type="entry name" value="ABC_TRANSPORTER_1"/>
    <property type="match status" value="1"/>
</dbReference>
<feature type="transmembrane region" description="Helical" evidence="11">
    <location>
        <begin position="224"/>
        <end position="242"/>
    </location>
</feature>
<reference evidence="13 14" key="1">
    <citation type="journal article" date="2015" name="Sci. Rep.">
        <title>Genome of the facultative scuticociliatosis pathogen Pseudocohnilembus persalinus provides insight into its virulence through horizontal gene transfer.</title>
        <authorList>
            <person name="Xiong J."/>
            <person name="Wang G."/>
            <person name="Cheng J."/>
            <person name="Tian M."/>
            <person name="Pan X."/>
            <person name="Warren A."/>
            <person name="Jiang C."/>
            <person name="Yuan D."/>
            <person name="Miao W."/>
        </authorList>
    </citation>
    <scope>NUCLEOTIDE SEQUENCE [LARGE SCALE GENOMIC DNA]</scope>
    <source>
        <strain evidence="13">36N120E</strain>
    </source>
</reference>
<dbReference type="Gene3D" id="3.40.50.300">
    <property type="entry name" value="P-loop containing nucleotide triphosphate hydrolases"/>
    <property type="match status" value="2"/>
</dbReference>
<comment type="subcellular location">
    <subcellularLocation>
        <location evidence="1">Membrane</location>
        <topology evidence="1">Multi-pass membrane protein</topology>
    </subcellularLocation>
</comment>
<keyword evidence="10" id="KW-0175">Coiled coil</keyword>
<feature type="transmembrane region" description="Helical" evidence="11">
    <location>
        <begin position="772"/>
        <end position="790"/>
    </location>
</feature>
<evidence type="ECO:0000256" key="6">
    <source>
        <dbReference type="ARBA" id="ARBA00022741"/>
    </source>
</evidence>
<evidence type="ECO:0000256" key="2">
    <source>
        <dbReference type="ARBA" id="ARBA00008869"/>
    </source>
</evidence>
<evidence type="ECO:0000256" key="7">
    <source>
        <dbReference type="ARBA" id="ARBA00022840"/>
    </source>
</evidence>
<keyword evidence="14" id="KW-1185">Reference proteome</keyword>
<dbReference type="GO" id="GO:0005319">
    <property type="term" value="F:lipid transporter activity"/>
    <property type="evidence" value="ECO:0007669"/>
    <property type="project" value="TreeGrafter"/>
</dbReference>
<dbReference type="InterPro" id="IPR003439">
    <property type="entry name" value="ABC_transporter-like_ATP-bd"/>
</dbReference>
<feature type="transmembrane region" description="Helical" evidence="11">
    <location>
        <begin position="905"/>
        <end position="925"/>
    </location>
</feature>
<feature type="transmembrane region" description="Helical" evidence="11">
    <location>
        <begin position="811"/>
        <end position="837"/>
    </location>
</feature>
<comment type="similarity">
    <text evidence="2">Belongs to the ABC transporter superfamily. ABCA family.</text>
</comment>
<keyword evidence="8 11" id="KW-1133">Transmembrane helix</keyword>
<dbReference type="InterPro" id="IPR017871">
    <property type="entry name" value="ABC_transporter-like_CS"/>
</dbReference>
<feature type="domain" description="ABC transporter" evidence="12">
    <location>
        <begin position="1011"/>
        <end position="1243"/>
    </location>
</feature>
<keyword evidence="9 11" id="KW-0472">Membrane</keyword>
<dbReference type="PANTHER" id="PTHR19229:SF36">
    <property type="entry name" value="ATP-BINDING CASSETTE SUB-FAMILY A MEMBER 2"/>
    <property type="match status" value="1"/>
</dbReference>
<feature type="domain" description="ABC transporter" evidence="12">
    <location>
        <begin position="325"/>
        <end position="555"/>
    </location>
</feature>
<evidence type="ECO:0000256" key="9">
    <source>
        <dbReference type="ARBA" id="ARBA00023136"/>
    </source>
</evidence>
<feature type="transmembrane region" description="Helical" evidence="11">
    <location>
        <begin position="728"/>
        <end position="752"/>
    </location>
</feature>
<accession>A0A0V0QV52</accession>
<evidence type="ECO:0000259" key="12">
    <source>
        <dbReference type="PROSITE" id="PS50893"/>
    </source>
</evidence>
<protein>
    <submittedName>
        <fullName evidence="13">p-loop containing nucleoside triphosphate hydrolase</fullName>
    </submittedName>
</protein>
<dbReference type="InterPro" id="IPR026082">
    <property type="entry name" value="ABCA"/>
</dbReference>
<dbReference type="EMBL" id="LDAU01000103">
    <property type="protein sequence ID" value="KRX05914.1"/>
    <property type="molecule type" value="Genomic_DNA"/>
</dbReference>
<evidence type="ECO:0000256" key="4">
    <source>
        <dbReference type="ARBA" id="ARBA00022692"/>
    </source>
</evidence>
<dbReference type="InParanoid" id="A0A0V0QV52"/>
<gene>
    <name evidence="13" type="ORF">PPERSA_03851</name>
</gene>
<feature type="transmembrane region" description="Helical" evidence="11">
    <location>
        <begin position="87"/>
        <end position="108"/>
    </location>
</feature>
<dbReference type="FunFam" id="3.40.50.300:FF:001253">
    <property type="entry name" value="ATP-binding cassette protein subfamily A, member 10"/>
    <property type="match status" value="1"/>
</dbReference>
<dbReference type="OMA" id="SKTMNII"/>
<evidence type="ECO:0000256" key="8">
    <source>
        <dbReference type="ARBA" id="ARBA00022989"/>
    </source>
</evidence>
<evidence type="ECO:0000256" key="5">
    <source>
        <dbReference type="ARBA" id="ARBA00022737"/>
    </source>
</evidence>
<feature type="transmembrane region" description="Helical" evidence="11">
    <location>
        <begin position="42"/>
        <end position="66"/>
    </location>
</feature>
<evidence type="ECO:0000256" key="3">
    <source>
        <dbReference type="ARBA" id="ARBA00022448"/>
    </source>
</evidence>
<dbReference type="PANTHER" id="PTHR19229">
    <property type="entry name" value="ATP-BINDING CASSETTE TRANSPORTER SUBFAMILY A ABCA"/>
    <property type="match status" value="1"/>
</dbReference>
<dbReference type="GO" id="GO:0005524">
    <property type="term" value="F:ATP binding"/>
    <property type="evidence" value="ECO:0007669"/>
    <property type="project" value="UniProtKB-KW"/>
</dbReference>
<dbReference type="CDD" id="cd03263">
    <property type="entry name" value="ABC_subfamily_A"/>
    <property type="match status" value="2"/>
</dbReference>
<dbReference type="InterPro" id="IPR027417">
    <property type="entry name" value="P-loop_NTPase"/>
</dbReference>
<evidence type="ECO:0000256" key="1">
    <source>
        <dbReference type="ARBA" id="ARBA00004141"/>
    </source>
</evidence>